<keyword evidence="2" id="KW-1133">Transmembrane helix</keyword>
<organism evidence="3 4">
    <name type="scientific">Viridothelium virens</name>
    <name type="common">Speckled blister lichen</name>
    <name type="synonym">Trypethelium virens</name>
    <dbReference type="NCBI Taxonomy" id="1048519"/>
    <lineage>
        <taxon>Eukaryota</taxon>
        <taxon>Fungi</taxon>
        <taxon>Dikarya</taxon>
        <taxon>Ascomycota</taxon>
        <taxon>Pezizomycotina</taxon>
        <taxon>Dothideomycetes</taxon>
        <taxon>Dothideomycetes incertae sedis</taxon>
        <taxon>Trypetheliales</taxon>
        <taxon>Trypetheliaceae</taxon>
        <taxon>Viridothelium</taxon>
    </lineage>
</organism>
<name>A0A6A6HH13_VIRVR</name>
<reference evidence="3" key="1">
    <citation type="journal article" date="2020" name="Stud. Mycol.">
        <title>101 Dothideomycetes genomes: a test case for predicting lifestyles and emergence of pathogens.</title>
        <authorList>
            <person name="Haridas S."/>
            <person name="Albert R."/>
            <person name="Binder M."/>
            <person name="Bloem J."/>
            <person name="Labutti K."/>
            <person name="Salamov A."/>
            <person name="Andreopoulos B."/>
            <person name="Baker S."/>
            <person name="Barry K."/>
            <person name="Bills G."/>
            <person name="Bluhm B."/>
            <person name="Cannon C."/>
            <person name="Castanera R."/>
            <person name="Culley D."/>
            <person name="Daum C."/>
            <person name="Ezra D."/>
            <person name="Gonzalez J."/>
            <person name="Henrissat B."/>
            <person name="Kuo A."/>
            <person name="Liang C."/>
            <person name="Lipzen A."/>
            <person name="Lutzoni F."/>
            <person name="Magnuson J."/>
            <person name="Mondo S."/>
            <person name="Nolan M."/>
            <person name="Ohm R."/>
            <person name="Pangilinan J."/>
            <person name="Park H.-J."/>
            <person name="Ramirez L."/>
            <person name="Alfaro M."/>
            <person name="Sun H."/>
            <person name="Tritt A."/>
            <person name="Yoshinaga Y."/>
            <person name="Zwiers L.-H."/>
            <person name="Turgeon B."/>
            <person name="Goodwin S."/>
            <person name="Spatafora J."/>
            <person name="Crous P."/>
            <person name="Grigoriev I."/>
        </authorList>
    </citation>
    <scope>NUCLEOTIDE SEQUENCE</scope>
    <source>
        <strain evidence="3">Tuck. ex Michener</strain>
    </source>
</reference>
<feature type="compositionally biased region" description="Basic and acidic residues" evidence="1">
    <location>
        <begin position="387"/>
        <end position="398"/>
    </location>
</feature>
<protein>
    <submittedName>
        <fullName evidence="3">Uncharacterized protein</fullName>
    </submittedName>
</protein>
<evidence type="ECO:0000313" key="4">
    <source>
        <dbReference type="Proteomes" id="UP000800092"/>
    </source>
</evidence>
<evidence type="ECO:0000256" key="2">
    <source>
        <dbReference type="SAM" id="Phobius"/>
    </source>
</evidence>
<proteinExistence type="predicted"/>
<dbReference type="AlphaFoldDB" id="A0A6A6HH13"/>
<evidence type="ECO:0000256" key="1">
    <source>
        <dbReference type="SAM" id="MobiDB-lite"/>
    </source>
</evidence>
<dbReference type="EMBL" id="ML991781">
    <property type="protein sequence ID" value="KAF2237182.1"/>
    <property type="molecule type" value="Genomic_DNA"/>
</dbReference>
<evidence type="ECO:0000313" key="3">
    <source>
        <dbReference type="EMBL" id="KAF2237182.1"/>
    </source>
</evidence>
<gene>
    <name evidence="3" type="ORF">EV356DRAFT_530300</name>
</gene>
<keyword evidence="4" id="KW-1185">Reference proteome</keyword>
<dbReference type="OrthoDB" id="5422688at2759"/>
<sequence>MDALRLFTRRDIVMPWETLKQWNPFRIDALGLVTLLGADEVNKSVGTLQRRRFTEYLPLLAAFIIAGDRFTDEQSGYALYNITDGIYTTELKGWFTRWLSSQKINSGTTTFRWRLGSQSISPQPSKSLALLISLLAIAPLLVITILMGDWFGLGNTFAIIASILVRAILLSELRQAFADVAVPRIKPQLPLHEKKPSEIETEAADLHRESSQPSSNDVVKLFVTRADGRMVTIYTPRSILSTFTRDLPVQNPNIYHFVRWIGWAAFGAHVCVLGMCTLITQIYTVVLLVLSTWWTVHNFEADSLKSRGSRSEPDGSETTLIAIPFGAEVQVEQGNPSPCFAGEQKDRRLYAFVRAEPTERQEMMLRHWSMLPFEGVRWYDGYEQAKKEHTKLSEKDVGNKSPPRLR</sequence>
<keyword evidence="2" id="KW-0472">Membrane</keyword>
<dbReference type="Proteomes" id="UP000800092">
    <property type="component" value="Unassembled WGS sequence"/>
</dbReference>
<accession>A0A6A6HH13</accession>
<feature type="transmembrane region" description="Helical" evidence="2">
    <location>
        <begin position="128"/>
        <end position="146"/>
    </location>
</feature>
<keyword evidence="2" id="KW-0812">Transmembrane</keyword>
<feature type="transmembrane region" description="Helical" evidence="2">
    <location>
        <begin position="263"/>
        <end position="296"/>
    </location>
</feature>
<feature type="region of interest" description="Disordered" evidence="1">
    <location>
        <begin position="387"/>
        <end position="406"/>
    </location>
</feature>
<feature type="transmembrane region" description="Helical" evidence="2">
    <location>
        <begin position="152"/>
        <end position="169"/>
    </location>
</feature>